<gene>
    <name evidence="1" type="ORF">FYK55_18305</name>
</gene>
<dbReference type="EMBL" id="VWOX01000010">
    <property type="protein sequence ID" value="KAA5541510.1"/>
    <property type="molecule type" value="Genomic_DNA"/>
</dbReference>
<dbReference type="Pfam" id="PF12224">
    <property type="entry name" value="Amidoligase_2"/>
    <property type="match status" value="1"/>
</dbReference>
<sequence length="304" mass="34063">MAPCAFNKRIHTPFGDTNMNANDIQFGIELETTIPATDPTPIGGYHNGLPVSWLPTGWKAERDSSIQTLAPNRKGCEFVSPVLRGYEGLQSVLTAVDAITARGGRVNFSTGLHLTVSFGNDAAALARLISLIGNHERAIYASTGTRRREQNRWAKRIKDYGNKDAAKRQCESDRYHLLNLTHLARGRNRIEIRAFAGSLNKDKIAGYLQLVLGLVELALTSKRCSGWDYAKKPGTKSCWDRQGAGEGETELNRLFYRLGWTKGWYKGDLRNKRFGELSSGEQTCDWKPIKKKLLEMARKYDRAI</sequence>
<accession>A0A5M6D4J8</accession>
<evidence type="ECO:0000313" key="1">
    <source>
        <dbReference type="EMBL" id="KAA5541510.1"/>
    </source>
</evidence>
<organism evidence="1 2">
    <name type="scientific">Roseiconus nitratireducens</name>
    <dbReference type="NCBI Taxonomy" id="2605748"/>
    <lineage>
        <taxon>Bacteria</taxon>
        <taxon>Pseudomonadati</taxon>
        <taxon>Planctomycetota</taxon>
        <taxon>Planctomycetia</taxon>
        <taxon>Pirellulales</taxon>
        <taxon>Pirellulaceae</taxon>
        <taxon>Roseiconus</taxon>
    </lineage>
</organism>
<proteinExistence type="predicted"/>
<reference evidence="1 2" key="1">
    <citation type="submission" date="2019-08" db="EMBL/GenBank/DDBJ databases">
        <authorList>
            <person name="Dhanesh K."/>
            <person name="Kumar G."/>
            <person name="Sasikala C."/>
            <person name="Venkata Ramana C."/>
        </authorList>
    </citation>
    <scope>NUCLEOTIDE SEQUENCE [LARGE SCALE GENOMIC DNA]</scope>
    <source>
        <strain evidence="1 2">JC645</strain>
    </source>
</reference>
<dbReference type="AlphaFoldDB" id="A0A5M6D4J8"/>
<evidence type="ECO:0008006" key="3">
    <source>
        <dbReference type="Google" id="ProtNLM"/>
    </source>
</evidence>
<dbReference type="Proteomes" id="UP000324479">
    <property type="component" value="Unassembled WGS sequence"/>
</dbReference>
<protein>
    <recommendedName>
        <fullName evidence="3">Amidoligase enzyme</fullName>
    </recommendedName>
</protein>
<keyword evidence="2" id="KW-1185">Reference proteome</keyword>
<dbReference type="InterPro" id="IPR022025">
    <property type="entry name" value="Amidoligase_2"/>
</dbReference>
<evidence type="ECO:0000313" key="2">
    <source>
        <dbReference type="Proteomes" id="UP000324479"/>
    </source>
</evidence>
<comment type="caution">
    <text evidence="1">The sequence shown here is derived from an EMBL/GenBank/DDBJ whole genome shotgun (WGS) entry which is preliminary data.</text>
</comment>
<name>A0A5M6D4J8_9BACT</name>